<name>A0A1I4AFE6_9HYPH</name>
<proteinExistence type="predicted"/>
<dbReference type="Proteomes" id="UP000199598">
    <property type="component" value="Unassembled WGS sequence"/>
</dbReference>
<dbReference type="Gene3D" id="2.30.110.10">
    <property type="entry name" value="Electron Transport, Fmn-binding Protein, Chain A"/>
    <property type="match status" value="1"/>
</dbReference>
<sequence>MQDTDPTSVSHEITSLAQLEELYGSPKQISIDKEVGYISPHYKTFIEASPFFALTTVSEEGTDCSPRGDPAGFVKVIDEKTIEFPDRRGNNRIDSLRNIVQDPRVSLLFMIPGVGETIRINGKAKISVDPARLEAHKIEGKLPKSIMVVTVETIYYQCQKAIYRSGLWTEEAKVDRKTVPTAGQMAQALSKVEFDGDAYDKAYPGRIKETAY</sequence>
<dbReference type="NCBIfam" id="TIGR04025">
    <property type="entry name" value="PPOX_FMN_DR2398"/>
    <property type="match status" value="1"/>
</dbReference>
<dbReference type="PANTHER" id="PTHR42815">
    <property type="entry name" value="FAD-BINDING, PUTATIVE (AFU_ORTHOLOGUE AFUA_6G07600)-RELATED"/>
    <property type="match status" value="1"/>
</dbReference>
<evidence type="ECO:0000259" key="1">
    <source>
        <dbReference type="Pfam" id="PF01243"/>
    </source>
</evidence>
<feature type="domain" description="Pyridoxamine 5'-phosphate oxidase N-terminal" evidence="1">
    <location>
        <begin position="39"/>
        <end position="158"/>
    </location>
</feature>
<dbReference type="PANTHER" id="PTHR42815:SF2">
    <property type="entry name" value="FAD-BINDING, PUTATIVE (AFU_ORTHOLOGUE AFUA_6G07600)-RELATED"/>
    <property type="match status" value="1"/>
</dbReference>
<protein>
    <recommendedName>
        <fullName evidence="1">Pyridoxamine 5'-phosphate oxidase N-terminal domain-containing protein</fullName>
    </recommendedName>
</protein>
<dbReference type="Pfam" id="PF01243">
    <property type="entry name" value="PNPOx_N"/>
    <property type="match status" value="1"/>
</dbReference>
<evidence type="ECO:0000313" key="2">
    <source>
        <dbReference type="EMBL" id="SFK55162.1"/>
    </source>
</evidence>
<keyword evidence="3" id="KW-1185">Reference proteome</keyword>
<dbReference type="RefSeq" id="WP_093520024.1">
    <property type="nucleotide sequence ID" value="NZ_FOSK01000006.1"/>
</dbReference>
<organism evidence="2 3">
    <name type="scientific">Pseudovibrio ascidiaceicola</name>
    <dbReference type="NCBI Taxonomy" id="285279"/>
    <lineage>
        <taxon>Bacteria</taxon>
        <taxon>Pseudomonadati</taxon>
        <taxon>Pseudomonadota</taxon>
        <taxon>Alphaproteobacteria</taxon>
        <taxon>Hyphomicrobiales</taxon>
        <taxon>Stappiaceae</taxon>
        <taxon>Pseudovibrio</taxon>
    </lineage>
</organism>
<comment type="caution">
    <text evidence="2">The sequence shown here is derived from an EMBL/GenBank/DDBJ whole genome shotgun (WGS) entry which is preliminary data.</text>
</comment>
<accession>A0A1I4AFE6</accession>
<dbReference type="InterPro" id="IPR012349">
    <property type="entry name" value="Split_barrel_FMN-bd"/>
</dbReference>
<gene>
    <name evidence="2" type="ORF">SAMN04488518_106181</name>
</gene>
<reference evidence="2 3" key="1">
    <citation type="submission" date="2016-10" db="EMBL/GenBank/DDBJ databases">
        <authorList>
            <person name="Varghese N."/>
            <person name="Submissions S."/>
        </authorList>
    </citation>
    <scope>NUCLEOTIDE SEQUENCE [LARGE SCALE GENOMIC DNA]</scope>
    <source>
        <strain evidence="2 3">DSM 16392</strain>
    </source>
</reference>
<dbReference type="SUPFAM" id="SSF50475">
    <property type="entry name" value="FMN-binding split barrel"/>
    <property type="match status" value="1"/>
</dbReference>
<evidence type="ECO:0000313" key="3">
    <source>
        <dbReference type="Proteomes" id="UP000199598"/>
    </source>
</evidence>
<dbReference type="EMBL" id="FOSK01000006">
    <property type="protein sequence ID" value="SFK55162.1"/>
    <property type="molecule type" value="Genomic_DNA"/>
</dbReference>
<dbReference type="InterPro" id="IPR024029">
    <property type="entry name" value="Pyridox_Oxase_FMN-dep"/>
</dbReference>
<dbReference type="InterPro" id="IPR011576">
    <property type="entry name" value="Pyridox_Oxase_N"/>
</dbReference>